<sequence length="73" mass="8229">MADIETLIRIETKLDLALQQQADHETRIRRLESHGTESHGDRITTLERWRYTLPTCALLSAASIATAVISALR</sequence>
<evidence type="ECO:0008006" key="3">
    <source>
        <dbReference type="Google" id="ProtNLM"/>
    </source>
</evidence>
<protein>
    <recommendedName>
        <fullName evidence="3">DUF3618 domain-containing protein</fullName>
    </recommendedName>
</protein>
<comment type="caution">
    <text evidence="1">The sequence shown here is derived from an EMBL/GenBank/DDBJ whole genome shotgun (WGS) entry which is preliminary data.</text>
</comment>
<accession>A0ABS2TNW1</accession>
<evidence type="ECO:0000313" key="1">
    <source>
        <dbReference type="EMBL" id="MBM9504517.1"/>
    </source>
</evidence>
<proteinExistence type="predicted"/>
<dbReference type="EMBL" id="JADKYB010000004">
    <property type="protein sequence ID" value="MBM9504517.1"/>
    <property type="molecule type" value="Genomic_DNA"/>
</dbReference>
<dbReference type="Proteomes" id="UP000749040">
    <property type="component" value="Unassembled WGS sequence"/>
</dbReference>
<reference evidence="1 2" key="1">
    <citation type="submission" date="2021-01" db="EMBL/GenBank/DDBJ databases">
        <title>Streptomyces acididurans sp. nov., isolated from a peat swamp forest soil.</title>
        <authorList>
            <person name="Chantavorakit T."/>
            <person name="Duangmal K."/>
        </authorList>
    </citation>
    <scope>NUCLEOTIDE SEQUENCE [LARGE SCALE GENOMIC DNA]</scope>
    <source>
        <strain evidence="1 2">KK5PA1</strain>
    </source>
</reference>
<keyword evidence="2" id="KW-1185">Reference proteome</keyword>
<dbReference type="RefSeq" id="WP_205356403.1">
    <property type="nucleotide sequence ID" value="NZ_JADKYB010000004.1"/>
</dbReference>
<organism evidence="1 2">
    <name type="scientific">Actinacidiphila acididurans</name>
    <dbReference type="NCBI Taxonomy" id="2784346"/>
    <lineage>
        <taxon>Bacteria</taxon>
        <taxon>Bacillati</taxon>
        <taxon>Actinomycetota</taxon>
        <taxon>Actinomycetes</taxon>
        <taxon>Kitasatosporales</taxon>
        <taxon>Streptomycetaceae</taxon>
        <taxon>Actinacidiphila</taxon>
    </lineage>
</organism>
<gene>
    <name evidence="1" type="ORF">ITX44_08210</name>
</gene>
<evidence type="ECO:0000313" key="2">
    <source>
        <dbReference type="Proteomes" id="UP000749040"/>
    </source>
</evidence>
<name>A0ABS2TNW1_9ACTN</name>